<protein>
    <submittedName>
        <fullName evidence="1">Uncharacterized protein</fullName>
    </submittedName>
</protein>
<dbReference type="AlphaFoldDB" id="A0A5D2CP02"/>
<accession>A0A5D2CP02</accession>
<evidence type="ECO:0000313" key="1">
    <source>
        <dbReference type="EMBL" id="TYG70055.1"/>
    </source>
</evidence>
<organism evidence="1 2">
    <name type="scientific">Gossypium darwinii</name>
    <name type="common">Darwin's cotton</name>
    <name type="synonym">Gossypium barbadense var. darwinii</name>
    <dbReference type="NCBI Taxonomy" id="34276"/>
    <lineage>
        <taxon>Eukaryota</taxon>
        <taxon>Viridiplantae</taxon>
        <taxon>Streptophyta</taxon>
        <taxon>Embryophyta</taxon>
        <taxon>Tracheophyta</taxon>
        <taxon>Spermatophyta</taxon>
        <taxon>Magnoliopsida</taxon>
        <taxon>eudicotyledons</taxon>
        <taxon>Gunneridae</taxon>
        <taxon>Pentapetalae</taxon>
        <taxon>rosids</taxon>
        <taxon>malvids</taxon>
        <taxon>Malvales</taxon>
        <taxon>Malvaceae</taxon>
        <taxon>Malvoideae</taxon>
        <taxon>Gossypium</taxon>
    </lineage>
</organism>
<dbReference type="Proteomes" id="UP000323506">
    <property type="component" value="Chromosome D05"/>
</dbReference>
<dbReference type="EMBL" id="CM017705">
    <property type="protein sequence ID" value="TYG70055.1"/>
    <property type="molecule type" value="Genomic_DNA"/>
</dbReference>
<proteinExistence type="predicted"/>
<gene>
    <name evidence="1" type="ORF">ES288_D05G281300v1</name>
</gene>
<name>A0A5D2CP02_GOSDA</name>
<evidence type="ECO:0000313" key="2">
    <source>
        <dbReference type="Proteomes" id="UP000323506"/>
    </source>
</evidence>
<reference evidence="1 2" key="1">
    <citation type="submission" date="2019-06" db="EMBL/GenBank/DDBJ databases">
        <title>WGS assembly of Gossypium darwinii.</title>
        <authorList>
            <person name="Chen Z.J."/>
            <person name="Sreedasyam A."/>
            <person name="Ando A."/>
            <person name="Song Q."/>
            <person name="De L."/>
            <person name="Hulse-Kemp A."/>
            <person name="Ding M."/>
            <person name="Ye W."/>
            <person name="Kirkbride R."/>
            <person name="Jenkins J."/>
            <person name="Plott C."/>
            <person name="Lovell J."/>
            <person name="Lin Y.-M."/>
            <person name="Vaughn R."/>
            <person name="Liu B."/>
            <person name="Li W."/>
            <person name="Simpson S."/>
            <person name="Scheffler B."/>
            <person name="Saski C."/>
            <person name="Grover C."/>
            <person name="Hu G."/>
            <person name="Conover J."/>
            <person name="Carlson J."/>
            <person name="Shu S."/>
            <person name="Boston L."/>
            <person name="Williams M."/>
            <person name="Peterson D."/>
            <person name="Mcgee K."/>
            <person name="Jones D."/>
            <person name="Wendel J."/>
            <person name="Stelly D."/>
            <person name="Grimwood J."/>
            <person name="Schmutz J."/>
        </authorList>
    </citation>
    <scope>NUCLEOTIDE SEQUENCE [LARGE SCALE GENOMIC DNA]</scope>
    <source>
        <strain evidence="1">1808015.09</strain>
    </source>
</reference>
<sequence>MNLSIAFNVGCWGVDFNHNQILMQKATINASICNQRDEERWKEIGGKKTLIDRVKRELGI</sequence>
<keyword evidence="2" id="KW-1185">Reference proteome</keyword>